<name>A0AA38C2F7_TAXCH</name>
<protein>
    <recommendedName>
        <fullName evidence="1">DUF659 domain-containing protein</fullName>
    </recommendedName>
</protein>
<sequence length="96" mass="10519">KEVGSIDEYLKSCKLSWAKTGCTIMSDGWSDGKNRTIINFLASCPQGTMFLKSVDASDRVKDANLLFELLDEVVVEVGVENVVQIITDNASNYVLA</sequence>
<dbReference type="Proteomes" id="UP000824469">
    <property type="component" value="Unassembled WGS sequence"/>
</dbReference>
<evidence type="ECO:0000313" key="3">
    <source>
        <dbReference type="Proteomes" id="UP000824469"/>
    </source>
</evidence>
<dbReference type="PANTHER" id="PTHR32166:SF123">
    <property type="entry name" value="BED-TYPE DOMAIN-CONTAINING PROTEIN"/>
    <property type="match status" value="1"/>
</dbReference>
<dbReference type="InterPro" id="IPR012337">
    <property type="entry name" value="RNaseH-like_sf"/>
</dbReference>
<gene>
    <name evidence="2" type="ORF">KI387_041331</name>
</gene>
<dbReference type="InterPro" id="IPR007021">
    <property type="entry name" value="DUF659"/>
</dbReference>
<reference evidence="2 3" key="1">
    <citation type="journal article" date="2021" name="Nat. Plants">
        <title>The Taxus genome provides insights into paclitaxel biosynthesis.</title>
        <authorList>
            <person name="Xiong X."/>
            <person name="Gou J."/>
            <person name="Liao Q."/>
            <person name="Li Y."/>
            <person name="Zhou Q."/>
            <person name="Bi G."/>
            <person name="Li C."/>
            <person name="Du R."/>
            <person name="Wang X."/>
            <person name="Sun T."/>
            <person name="Guo L."/>
            <person name="Liang H."/>
            <person name="Lu P."/>
            <person name="Wu Y."/>
            <person name="Zhang Z."/>
            <person name="Ro D.K."/>
            <person name="Shang Y."/>
            <person name="Huang S."/>
            <person name="Yan J."/>
        </authorList>
    </citation>
    <scope>NUCLEOTIDE SEQUENCE [LARGE SCALE GENOMIC DNA]</scope>
    <source>
        <strain evidence="2">Ta-2019</strain>
    </source>
</reference>
<evidence type="ECO:0000313" key="2">
    <source>
        <dbReference type="EMBL" id="KAH9293466.1"/>
    </source>
</evidence>
<dbReference type="PANTHER" id="PTHR32166">
    <property type="entry name" value="OSJNBA0013A04.12 PROTEIN"/>
    <property type="match status" value="1"/>
</dbReference>
<proteinExistence type="predicted"/>
<dbReference type="EMBL" id="JAHRHJ020001114">
    <property type="protein sequence ID" value="KAH9293466.1"/>
    <property type="molecule type" value="Genomic_DNA"/>
</dbReference>
<keyword evidence="3" id="KW-1185">Reference proteome</keyword>
<dbReference type="AlphaFoldDB" id="A0AA38C2F7"/>
<organism evidence="2 3">
    <name type="scientific">Taxus chinensis</name>
    <name type="common">Chinese yew</name>
    <name type="synonym">Taxus wallichiana var. chinensis</name>
    <dbReference type="NCBI Taxonomy" id="29808"/>
    <lineage>
        <taxon>Eukaryota</taxon>
        <taxon>Viridiplantae</taxon>
        <taxon>Streptophyta</taxon>
        <taxon>Embryophyta</taxon>
        <taxon>Tracheophyta</taxon>
        <taxon>Spermatophyta</taxon>
        <taxon>Pinopsida</taxon>
        <taxon>Pinidae</taxon>
        <taxon>Conifers II</taxon>
        <taxon>Cupressales</taxon>
        <taxon>Taxaceae</taxon>
        <taxon>Taxus</taxon>
    </lineage>
</organism>
<feature type="non-terminal residue" evidence="2">
    <location>
        <position position="1"/>
    </location>
</feature>
<dbReference type="OMA" id="TEFKESW"/>
<evidence type="ECO:0000259" key="1">
    <source>
        <dbReference type="Pfam" id="PF04937"/>
    </source>
</evidence>
<feature type="domain" description="DUF659" evidence="1">
    <location>
        <begin position="1"/>
        <end position="94"/>
    </location>
</feature>
<accession>A0AA38C2F7</accession>
<comment type="caution">
    <text evidence="2">The sequence shown here is derived from an EMBL/GenBank/DDBJ whole genome shotgun (WGS) entry which is preliminary data.</text>
</comment>
<dbReference type="Pfam" id="PF04937">
    <property type="entry name" value="DUF659"/>
    <property type="match status" value="1"/>
</dbReference>
<dbReference type="SUPFAM" id="SSF53098">
    <property type="entry name" value="Ribonuclease H-like"/>
    <property type="match status" value="1"/>
</dbReference>
<feature type="non-terminal residue" evidence="2">
    <location>
        <position position="96"/>
    </location>
</feature>